<dbReference type="EMBL" id="ADHJ01000036">
    <property type="protein sequence ID" value="EFU40331.1"/>
    <property type="molecule type" value="Genomic_DNA"/>
</dbReference>
<evidence type="ECO:0000313" key="2">
    <source>
        <dbReference type="Proteomes" id="UP000003094"/>
    </source>
</evidence>
<name>A0A2R9SSP5_9BACL</name>
<dbReference type="AlphaFoldDB" id="A0A2R9SSP5"/>
<accession>A0A2R9SSP5</accession>
<dbReference type="KEGG" id="pvo:PVOR_19564"/>
<reference evidence="1 2" key="1">
    <citation type="journal article" date="2010" name="BMC Genomics">
        <title>Genome sequence of the pattern forming Paenibacillus vortex bacterium reveals potential for thriving in complex environments.</title>
        <authorList>
            <person name="Sirota-Madi A."/>
            <person name="Olender T."/>
            <person name="Helman Y."/>
            <person name="Ingham C."/>
            <person name="Brainis I."/>
            <person name="Roth D."/>
            <person name="Hagi E."/>
            <person name="Brodsky L."/>
            <person name="Leshkowitz D."/>
            <person name="Galatenko V."/>
            <person name="Nikolaev V."/>
            <person name="Mugasimangalam R.C."/>
            <person name="Bransburg-Zabary S."/>
            <person name="Gutnick D.L."/>
            <person name="Lancet D."/>
            <person name="Ben-Jacob E."/>
        </authorList>
    </citation>
    <scope>NUCLEOTIDE SEQUENCE [LARGE SCALE GENOMIC DNA]</scope>
    <source>
        <strain evidence="1 2">V453</strain>
    </source>
</reference>
<sequence length="38" mass="4332">MGMETPMEKNPILLSFPDMIEVSESRENCGFILERCIA</sequence>
<evidence type="ECO:0000313" key="1">
    <source>
        <dbReference type="EMBL" id="EFU40331.1"/>
    </source>
</evidence>
<organism evidence="1 2">
    <name type="scientific">Paenibacillus vortex V453</name>
    <dbReference type="NCBI Taxonomy" id="715225"/>
    <lineage>
        <taxon>Bacteria</taxon>
        <taxon>Bacillati</taxon>
        <taxon>Bacillota</taxon>
        <taxon>Bacilli</taxon>
        <taxon>Bacillales</taxon>
        <taxon>Paenibacillaceae</taxon>
        <taxon>Paenibacillus</taxon>
    </lineage>
</organism>
<dbReference type="Proteomes" id="UP000003094">
    <property type="component" value="Unassembled WGS sequence"/>
</dbReference>
<protein>
    <submittedName>
        <fullName evidence="1">Uncharacterized protein</fullName>
    </submittedName>
</protein>
<comment type="caution">
    <text evidence="1">The sequence shown here is derived from an EMBL/GenBank/DDBJ whole genome shotgun (WGS) entry which is preliminary data.</text>
</comment>
<keyword evidence="2" id="KW-1185">Reference proteome</keyword>
<proteinExistence type="predicted"/>
<gene>
    <name evidence="1" type="ORF">PVOR_19564</name>
</gene>